<feature type="region of interest" description="Disordered" evidence="1">
    <location>
        <begin position="101"/>
        <end position="120"/>
    </location>
</feature>
<dbReference type="AlphaFoldDB" id="A0A8H6AUK2"/>
<feature type="compositionally biased region" description="Basic and acidic residues" evidence="1">
    <location>
        <begin position="101"/>
        <end position="115"/>
    </location>
</feature>
<comment type="caution">
    <text evidence="2">The sequence shown here is derived from an EMBL/GenBank/DDBJ whole genome shotgun (WGS) entry which is preliminary data.</text>
</comment>
<feature type="non-terminal residue" evidence="2">
    <location>
        <position position="1"/>
    </location>
</feature>
<dbReference type="OrthoDB" id="10609124at2759"/>
<name>A0A8H6AUK2_9HELO</name>
<evidence type="ECO:0000313" key="3">
    <source>
        <dbReference type="Proteomes" id="UP000531561"/>
    </source>
</evidence>
<dbReference type="Proteomes" id="UP000531561">
    <property type="component" value="Unassembled WGS sequence"/>
</dbReference>
<accession>A0A8H6AUK2</accession>
<sequence length="136" mass="15773">LRLSRHFLGREKDRTKKRRVENSLSSATTISKQRSSAACEVLYQGSEGPIVYQARGPSFCMDFVALNLGKKRKQKKREREGRDVCEKVRLEEIRFKKRGVESMKRHQATSEERRAMGTSTNTSTGIEFDWIEVLNY</sequence>
<dbReference type="EMBL" id="JABFCT010000008">
    <property type="protein sequence ID" value="KAF5873861.1"/>
    <property type="molecule type" value="Genomic_DNA"/>
</dbReference>
<gene>
    <name evidence="2" type="ORF">Bfra_005328</name>
</gene>
<dbReference type="RefSeq" id="XP_037192807.1">
    <property type="nucleotide sequence ID" value="XM_037335712.1"/>
</dbReference>
<reference evidence="2 3" key="1">
    <citation type="journal article" date="2020" name="Phytopathology">
        <title>A high-quality genome resource of Botrytis fragariae, a new and rapidly spreading fungal pathogen causing strawberry gray mold in the U.S.A.</title>
        <authorList>
            <person name="Wu Y."/>
            <person name="Saski C.A."/>
            <person name="Schnabel G."/>
            <person name="Xiao S."/>
            <person name="Hu M."/>
        </authorList>
    </citation>
    <scope>NUCLEOTIDE SEQUENCE [LARGE SCALE GENOMIC DNA]</scope>
    <source>
        <strain evidence="2 3">BVB16</strain>
    </source>
</reference>
<proteinExistence type="predicted"/>
<organism evidence="2 3">
    <name type="scientific">Botrytis fragariae</name>
    <dbReference type="NCBI Taxonomy" id="1964551"/>
    <lineage>
        <taxon>Eukaryota</taxon>
        <taxon>Fungi</taxon>
        <taxon>Dikarya</taxon>
        <taxon>Ascomycota</taxon>
        <taxon>Pezizomycotina</taxon>
        <taxon>Leotiomycetes</taxon>
        <taxon>Helotiales</taxon>
        <taxon>Sclerotiniaceae</taxon>
        <taxon>Botrytis</taxon>
    </lineage>
</organism>
<evidence type="ECO:0000313" key="2">
    <source>
        <dbReference type="EMBL" id="KAF5873861.1"/>
    </source>
</evidence>
<keyword evidence="3" id="KW-1185">Reference proteome</keyword>
<evidence type="ECO:0000256" key="1">
    <source>
        <dbReference type="SAM" id="MobiDB-lite"/>
    </source>
</evidence>
<protein>
    <submittedName>
        <fullName evidence="2">Uncharacterized protein</fullName>
    </submittedName>
</protein>
<dbReference type="GeneID" id="59259404"/>